<dbReference type="GO" id="GO:0000155">
    <property type="term" value="F:phosphorelay sensor kinase activity"/>
    <property type="evidence" value="ECO:0007669"/>
    <property type="project" value="InterPro"/>
</dbReference>
<dbReference type="RefSeq" id="WP_124028891.1">
    <property type="nucleotide sequence ID" value="NZ_JBHRSN010000014.1"/>
</dbReference>
<keyword evidence="14" id="KW-0902">Two-component regulatory system</keyword>
<keyword evidence="10" id="KW-0547">Nucleotide-binding</keyword>
<dbReference type="CDD" id="cd00130">
    <property type="entry name" value="PAS"/>
    <property type="match status" value="1"/>
</dbReference>
<dbReference type="PANTHER" id="PTHR43065">
    <property type="entry name" value="SENSOR HISTIDINE KINASE"/>
    <property type="match status" value="1"/>
</dbReference>
<dbReference type="Gene3D" id="2.10.70.100">
    <property type="match status" value="1"/>
</dbReference>
<comment type="subcellular location">
    <subcellularLocation>
        <location evidence="2">Cell inner membrane</location>
        <topology evidence="2">Multi-pass membrane protein</topology>
    </subcellularLocation>
</comment>
<feature type="domain" description="PAC" evidence="20">
    <location>
        <begin position="173"/>
        <end position="225"/>
    </location>
</feature>
<dbReference type="SMART" id="SM00387">
    <property type="entry name" value="HATPase_c"/>
    <property type="match status" value="1"/>
</dbReference>
<evidence type="ECO:0000256" key="4">
    <source>
        <dbReference type="ARBA" id="ARBA00022475"/>
    </source>
</evidence>
<keyword evidence="4" id="KW-1003">Cell membrane</keyword>
<dbReference type="InterPro" id="IPR004358">
    <property type="entry name" value="Sig_transdc_His_kin-like_C"/>
</dbReference>
<dbReference type="Pfam" id="PF02518">
    <property type="entry name" value="HATPase_c"/>
    <property type="match status" value="1"/>
</dbReference>
<dbReference type="PROSITE" id="PS50109">
    <property type="entry name" value="HIS_KIN"/>
    <property type="match status" value="1"/>
</dbReference>
<feature type="domain" description="Response regulatory" evidence="18">
    <location>
        <begin position="483"/>
        <end position="599"/>
    </location>
</feature>
<dbReference type="InterPro" id="IPR011006">
    <property type="entry name" value="CheY-like_superfamily"/>
</dbReference>
<evidence type="ECO:0000256" key="2">
    <source>
        <dbReference type="ARBA" id="ARBA00004429"/>
    </source>
</evidence>
<dbReference type="InterPro" id="IPR000700">
    <property type="entry name" value="PAS-assoc_C"/>
</dbReference>
<evidence type="ECO:0000256" key="10">
    <source>
        <dbReference type="ARBA" id="ARBA00022741"/>
    </source>
</evidence>
<evidence type="ECO:0000256" key="5">
    <source>
        <dbReference type="ARBA" id="ARBA00022519"/>
    </source>
</evidence>
<dbReference type="GO" id="GO:0005886">
    <property type="term" value="C:plasma membrane"/>
    <property type="evidence" value="ECO:0007669"/>
    <property type="project" value="UniProtKB-SubCell"/>
</dbReference>
<dbReference type="SMART" id="SM00448">
    <property type="entry name" value="REC"/>
    <property type="match status" value="1"/>
</dbReference>
<dbReference type="InterPro" id="IPR001789">
    <property type="entry name" value="Sig_transdc_resp-reg_receiver"/>
</dbReference>
<keyword evidence="13" id="KW-1133">Transmembrane helix</keyword>
<dbReference type="InterPro" id="IPR003594">
    <property type="entry name" value="HATPase_dom"/>
</dbReference>
<name>A0A3N5Z544_9ALTE</name>
<evidence type="ECO:0000313" key="21">
    <source>
        <dbReference type="EMBL" id="RPJ65344.1"/>
    </source>
</evidence>
<dbReference type="PROSITE" id="PS50113">
    <property type="entry name" value="PAC"/>
    <property type="match status" value="1"/>
</dbReference>
<protein>
    <recommendedName>
        <fullName evidence="3">histidine kinase</fullName>
        <ecNumber evidence="3">2.7.13.3</ecNumber>
    </recommendedName>
</protein>
<dbReference type="SMART" id="SM00086">
    <property type="entry name" value="PAC"/>
    <property type="match status" value="1"/>
</dbReference>
<dbReference type="Pfam" id="PF00072">
    <property type="entry name" value="Response_reg"/>
    <property type="match status" value="1"/>
</dbReference>
<keyword evidence="15" id="KW-0472">Membrane</keyword>
<dbReference type="GO" id="GO:0005524">
    <property type="term" value="F:ATP binding"/>
    <property type="evidence" value="ECO:0007669"/>
    <property type="project" value="UniProtKB-KW"/>
</dbReference>
<proteinExistence type="predicted"/>
<dbReference type="Pfam" id="PF08447">
    <property type="entry name" value="PAS_3"/>
    <property type="match status" value="1"/>
</dbReference>
<dbReference type="Gene3D" id="3.40.50.2300">
    <property type="match status" value="1"/>
</dbReference>
<organism evidence="21 22">
    <name type="scientific">Alteromonas sediminis</name>
    <dbReference type="NCBI Taxonomy" id="2259342"/>
    <lineage>
        <taxon>Bacteria</taxon>
        <taxon>Pseudomonadati</taxon>
        <taxon>Pseudomonadota</taxon>
        <taxon>Gammaproteobacteria</taxon>
        <taxon>Alteromonadales</taxon>
        <taxon>Alteromonadaceae</taxon>
        <taxon>Alteromonas/Salinimonas group</taxon>
        <taxon>Alteromonas</taxon>
    </lineage>
</organism>
<feature type="domain" description="Histidine kinase" evidence="17">
    <location>
        <begin position="238"/>
        <end position="461"/>
    </location>
</feature>
<dbReference type="PANTHER" id="PTHR43065:SF46">
    <property type="entry name" value="C4-DICARBOXYLATE TRANSPORT SENSOR PROTEIN DCTB"/>
    <property type="match status" value="1"/>
</dbReference>
<evidence type="ECO:0000256" key="12">
    <source>
        <dbReference type="ARBA" id="ARBA00022840"/>
    </source>
</evidence>
<dbReference type="InterPro" id="IPR013655">
    <property type="entry name" value="PAS_fold_3"/>
</dbReference>
<evidence type="ECO:0000259" key="20">
    <source>
        <dbReference type="PROSITE" id="PS50113"/>
    </source>
</evidence>
<dbReference type="NCBIfam" id="TIGR00229">
    <property type="entry name" value="sensory_box"/>
    <property type="match status" value="1"/>
</dbReference>
<reference evidence="21 22" key="1">
    <citation type="submission" date="2018-11" db="EMBL/GenBank/DDBJ databases">
        <authorList>
            <person name="Ye M.-Q."/>
            <person name="Du Z.-J."/>
        </authorList>
    </citation>
    <scope>NUCLEOTIDE SEQUENCE [LARGE SCALE GENOMIC DNA]</scope>
    <source>
        <strain evidence="21 22">U0105</strain>
    </source>
</reference>
<keyword evidence="8" id="KW-0812">Transmembrane</keyword>
<dbReference type="PROSITE" id="PS50112">
    <property type="entry name" value="PAS"/>
    <property type="match status" value="1"/>
</dbReference>
<dbReference type="PROSITE" id="PS50110">
    <property type="entry name" value="RESPONSE_REGULATORY"/>
    <property type="match status" value="1"/>
</dbReference>
<dbReference type="Gene3D" id="3.30.565.10">
    <property type="entry name" value="Histidine kinase-like ATPase, C-terminal domain"/>
    <property type="match status" value="1"/>
</dbReference>
<evidence type="ECO:0000256" key="11">
    <source>
        <dbReference type="ARBA" id="ARBA00022777"/>
    </source>
</evidence>
<evidence type="ECO:0000256" key="15">
    <source>
        <dbReference type="ARBA" id="ARBA00023136"/>
    </source>
</evidence>
<keyword evidence="22" id="KW-1185">Reference proteome</keyword>
<dbReference type="Gene3D" id="1.10.287.130">
    <property type="match status" value="1"/>
</dbReference>
<keyword evidence="6 16" id="KW-0597">Phosphoprotein</keyword>
<dbReference type="Proteomes" id="UP000275281">
    <property type="component" value="Unassembled WGS sequence"/>
</dbReference>
<evidence type="ECO:0000259" key="19">
    <source>
        <dbReference type="PROSITE" id="PS50112"/>
    </source>
</evidence>
<evidence type="ECO:0000256" key="14">
    <source>
        <dbReference type="ARBA" id="ARBA00023012"/>
    </source>
</evidence>
<evidence type="ECO:0000259" key="17">
    <source>
        <dbReference type="PROSITE" id="PS50109"/>
    </source>
</evidence>
<dbReference type="FunFam" id="2.10.70.100:FF:000001">
    <property type="entry name" value="Sensory transduction histidine kinase"/>
    <property type="match status" value="1"/>
</dbReference>
<dbReference type="AlphaFoldDB" id="A0A3N5Z544"/>
<evidence type="ECO:0000256" key="6">
    <source>
        <dbReference type="ARBA" id="ARBA00022553"/>
    </source>
</evidence>
<dbReference type="InterPro" id="IPR005467">
    <property type="entry name" value="His_kinase_dom"/>
</dbReference>
<dbReference type="SMART" id="SM00388">
    <property type="entry name" value="HisKA"/>
    <property type="match status" value="1"/>
</dbReference>
<evidence type="ECO:0000256" key="8">
    <source>
        <dbReference type="ARBA" id="ARBA00022692"/>
    </source>
</evidence>
<keyword evidence="7" id="KW-0808">Transferase</keyword>
<keyword evidence="11" id="KW-0418">Kinase</keyword>
<sequence>MTWKLVNANAAALKVWGKTLSEVVGKTTDEIFPGSNASKHFKPIVERIFRENKPYQWESYFAGTDQTLLMKSIPIGALFVSTGIDITELKQFQSRLENANLRLIESVKAGQVGIWDWNILDDILIWDDLMFDIYGIKKGENISYAVWKHSLHPEDSETAQKAIDDAVKGNKEYELEFRIIQPSGEIRHISGAGTVIRHEDGTAVRMLGTNIDITERVVLQKNLLQAQKMDSLGSLAGGIAHDFNNQLAGISGFAELIKLNTHEPKIRDYAEKILTSLNHSKSLTSKLLSFSRQTNTTFKQVNVEHLVEETVSVLEHTLHKKINLSKCLNAKVAECLGDQAAIQNALLNLGLNARDAMPDGGDLVFMTDNINVHASDHYCQTEKIKPGRYIKVSVKDSGIGMDAFTLQRIFEPFFTTKELGRGTGMGLASVYGCVKEHHGFITAESEVNRGTTITFFLPCNESRVHATTKTTNEKHDNTDPTLTILLVDDEKDIREVGEEYLKASGHTVFCAEDGQEAITVFKAHSATIDLLILDINMPNMTGVECFTSIKKIKPEIQAIFCTGYAEATELENLKSHNIEHVLNKPYSFSSLSKAISQIQNTQPRNRV</sequence>
<keyword evidence="12" id="KW-0067">ATP-binding</keyword>
<dbReference type="EC" id="2.7.13.3" evidence="3"/>
<dbReference type="InterPro" id="IPR035965">
    <property type="entry name" value="PAS-like_dom_sf"/>
</dbReference>
<dbReference type="SUPFAM" id="SSF52172">
    <property type="entry name" value="CheY-like"/>
    <property type="match status" value="1"/>
</dbReference>
<dbReference type="SUPFAM" id="SSF55874">
    <property type="entry name" value="ATPase domain of HSP90 chaperone/DNA topoisomerase II/histidine kinase"/>
    <property type="match status" value="1"/>
</dbReference>
<evidence type="ECO:0000256" key="7">
    <source>
        <dbReference type="ARBA" id="ARBA00022679"/>
    </source>
</evidence>
<keyword evidence="5" id="KW-0997">Cell inner membrane</keyword>
<dbReference type="OrthoDB" id="9772100at2"/>
<dbReference type="PRINTS" id="PR00344">
    <property type="entry name" value="BCTRLSENSOR"/>
</dbReference>
<keyword evidence="9" id="KW-0677">Repeat</keyword>
<dbReference type="InterPro" id="IPR000014">
    <property type="entry name" value="PAS"/>
</dbReference>
<evidence type="ECO:0000256" key="9">
    <source>
        <dbReference type="ARBA" id="ARBA00022737"/>
    </source>
</evidence>
<evidence type="ECO:0000256" key="1">
    <source>
        <dbReference type="ARBA" id="ARBA00000085"/>
    </source>
</evidence>
<comment type="caution">
    <text evidence="21">The sequence shown here is derived from an EMBL/GenBank/DDBJ whole genome shotgun (WGS) entry which is preliminary data.</text>
</comment>
<dbReference type="SUPFAM" id="SSF55785">
    <property type="entry name" value="PYP-like sensor domain (PAS domain)"/>
    <property type="match status" value="2"/>
</dbReference>
<gene>
    <name evidence="21" type="ORF">DRW07_15680</name>
</gene>
<dbReference type="SUPFAM" id="SSF47384">
    <property type="entry name" value="Homodimeric domain of signal transducing histidine kinase"/>
    <property type="match status" value="1"/>
</dbReference>
<evidence type="ECO:0000256" key="16">
    <source>
        <dbReference type="PROSITE-ProRule" id="PRU00169"/>
    </source>
</evidence>
<dbReference type="Pfam" id="PF00512">
    <property type="entry name" value="HisKA"/>
    <property type="match status" value="1"/>
</dbReference>
<dbReference type="EMBL" id="RPOK01000005">
    <property type="protein sequence ID" value="RPJ65344.1"/>
    <property type="molecule type" value="Genomic_DNA"/>
</dbReference>
<dbReference type="InterPro" id="IPR003661">
    <property type="entry name" value="HisK_dim/P_dom"/>
</dbReference>
<dbReference type="CDD" id="cd00082">
    <property type="entry name" value="HisKA"/>
    <property type="match status" value="1"/>
</dbReference>
<dbReference type="InterPro" id="IPR036097">
    <property type="entry name" value="HisK_dim/P_sf"/>
</dbReference>
<evidence type="ECO:0000259" key="18">
    <source>
        <dbReference type="PROSITE" id="PS50110"/>
    </source>
</evidence>
<evidence type="ECO:0000256" key="13">
    <source>
        <dbReference type="ARBA" id="ARBA00022989"/>
    </source>
</evidence>
<evidence type="ECO:0000256" key="3">
    <source>
        <dbReference type="ARBA" id="ARBA00012438"/>
    </source>
</evidence>
<dbReference type="InterPro" id="IPR036890">
    <property type="entry name" value="HATPase_C_sf"/>
</dbReference>
<dbReference type="InterPro" id="IPR001610">
    <property type="entry name" value="PAC"/>
</dbReference>
<feature type="domain" description="PAS" evidence="19">
    <location>
        <begin position="123"/>
        <end position="170"/>
    </location>
</feature>
<dbReference type="Gene3D" id="3.30.450.20">
    <property type="entry name" value="PAS domain"/>
    <property type="match status" value="2"/>
</dbReference>
<evidence type="ECO:0000313" key="22">
    <source>
        <dbReference type="Proteomes" id="UP000275281"/>
    </source>
</evidence>
<comment type="catalytic activity">
    <reaction evidence="1">
        <text>ATP + protein L-histidine = ADP + protein N-phospho-L-histidine.</text>
        <dbReference type="EC" id="2.7.13.3"/>
    </reaction>
</comment>
<accession>A0A3N5Z544</accession>
<feature type="modified residue" description="4-aspartylphosphate" evidence="16">
    <location>
        <position position="534"/>
    </location>
</feature>